<keyword evidence="5" id="KW-0997">Cell inner membrane</keyword>
<evidence type="ECO:0000256" key="1">
    <source>
        <dbReference type="ARBA" id="ARBA00004429"/>
    </source>
</evidence>
<dbReference type="Pfam" id="PF04217">
    <property type="entry name" value="DUF412"/>
    <property type="match status" value="1"/>
</dbReference>
<sequence length="147" mass="16986">MSFWLMTCKNGYLYSKEWPQIAELNAVFVENKVIKLTLFAQKACPVVAVCGAWVQYSQLGAAHLPMIFTLMLAILSMPLQGFYWLGKRAETQLPPSLSSWYHQVLQKMQESGLEPKTLQRQPRYLDLARLLKQAFAQLDSTFIRQWL</sequence>
<dbReference type="NCBIfam" id="NF002493">
    <property type="entry name" value="PRK01816.1"/>
    <property type="match status" value="1"/>
</dbReference>
<organism evidence="10 11">
    <name type="scientific">Rheinheimera marina</name>
    <dbReference type="NCBI Taxonomy" id="1774958"/>
    <lineage>
        <taxon>Bacteria</taxon>
        <taxon>Pseudomonadati</taxon>
        <taxon>Pseudomonadota</taxon>
        <taxon>Gammaproteobacteria</taxon>
        <taxon>Chromatiales</taxon>
        <taxon>Chromatiaceae</taxon>
        <taxon>Rheinheimera</taxon>
    </lineage>
</organism>
<protein>
    <recommendedName>
        <fullName evidence="3">UPF0208 membrane protein YfbV</fullName>
    </recommendedName>
</protein>
<evidence type="ECO:0000256" key="4">
    <source>
        <dbReference type="ARBA" id="ARBA00022475"/>
    </source>
</evidence>
<keyword evidence="7 9" id="KW-1133">Transmembrane helix</keyword>
<dbReference type="Proteomes" id="UP001595962">
    <property type="component" value="Unassembled WGS sequence"/>
</dbReference>
<comment type="subcellular location">
    <subcellularLocation>
        <location evidence="1">Cell inner membrane</location>
        <topology evidence="1">Multi-pass membrane protein</topology>
    </subcellularLocation>
</comment>
<evidence type="ECO:0000256" key="8">
    <source>
        <dbReference type="ARBA" id="ARBA00023136"/>
    </source>
</evidence>
<proteinExistence type="inferred from homology"/>
<keyword evidence="11" id="KW-1185">Reference proteome</keyword>
<evidence type="ECO:0000256" key="5">
    <source>
        <dbReference type="ARBA" id="ARBA00022519"/>
    </source>
</evidence>
<keyword evidence="4" id="KW-1003">Cell membrane</keyword>
<keyword evidence="6 9" id="KW-0812">Transmembrane</keyword>
<evidence type="ECO:0000256" key="2">
    <source>
        <dbReference type="ARBA" id="ARBA00009474"/>
    </source>
</evidence>
<accession>A0ABV9JQX7</accession>
<evidence type="ECO:0000313" key="11">
    <source>
        <dbReference type="Proteomes" id="UP001595962"/>
    </source>
</evidence>
<evidence type="ECO:0000256" key="6">
    <source>
        <dbReference type="ARBA" id="ARBA00022692"/>
    </source>
</evidence>
<dbReference type="InterPro" id="IPR007334">
    <property type="entry name" value="UPF0208"/>
</dbReference>
<evidence type="ECO:0000256" key="7">
    <source>
        <dbReference type="ARBA" id="ARBA00022989"/>
    </source>
</evidence>
<evidence type="ECO:0000313" key="10">
    <source>
        <dbReference type="EMBL" id="MFC4656678.1"/>
    </source>
</evidence>
<reference evidence="11" key="1">
    <citation type="journal article" date="2019" name="Int. J. Syst. Evol. Microbiol.">
        <title>The Global Catalogue of Microorganisms (GCM) 10K type strain sequencing project: providing services to taxonomists for standard genome sequencing and annotation.</title>
        <authorList>
            <consortium name="The Broad Institute Genomics Platform"/>
            <consortium name="The Broad Institute Genome Sequencing Center for Infectious Disease"/>
            <person name="Wu L."/>
            <person name="Ma J."/>
        </authorList>
    </citation>
    <scope>NUCLEOTIDE SEQUENCE [LARGE SCALE GENOMIC DNA]</scope>
    <source>
        <strain evidence="11">DT28</strain>
    </source>
</reference>
<dbReference type="RefSeq" id="WP_377335966.1">
    <property type="nucleotide sequence ID" value="NZ_JBHSGB010000017.1"/>
</dbReference>
<evidence type="ECO:0000256" key="9">
    <source>
        <dbReference type="SAM" id="Phobius"/>
    </source>
</evidence>
<evidence type="ECO:0000256" key="3">
    <source>
        <dbReference type="ARBA" id="ARBA00018831"/>
    </source>
</evidence>
<name>A0ABV9JQX7_9GAMM</name>
<comment type="caution">
    <text evidence="10">The sequence shown here is derived from an EMBL/GenBank/DDBJ whole genome shotgun (WGS) entry which is preliminary data.</text>
</comment>
<keyword evidence="8 9" id="KW-0472">Membrane</keyword>
<feature type="transmembrane region" description="Helical" evidence="9">
    <location>
        <begin position="66"/>
        <end position="85"/>
    </location>
</feature>
<comment type="similarity">
    <text evidence="2">Belongs to the UPF0208 family.</text>
</comment>
<gene>
    <name evidence="10" type="primary">yfbV</name>
    <name evidence="10" type="ORF">ACFO3I_16790</name>
</gene>
<dbReference type="EMBL" id="JBHSGB010000017">
    <property type="protein sequence ID" value="MFC4656678.1"/>
    <property type="molecule type" value="Genomic_DNA"/>
</dbReference>